<feature type="chain" id="PRO_5042110906" evidence="1">
    <location>
        <begin position="21"/>
        <end position="275"/>
    </location>
</feature>
<keyword evidence="1" id="KW-0732">Signal</keyword>
<evidence type="ECO:0000313" key="3">
    <source>
        <dbReference type="Proteomes" id="UP001230268"/>
    </source>
</evidence>
<dbReference type="Proteomes" id="UP001230268">
    <property type="component" value="Unassembled WGS sequence"/>
</dbReference>
<dbReference type="AlphaFoldDB" id="A0AAD8PDU7"/>
<reference evidence="2" key="1">
    <citation type="submission" date="2023-08" db="EMBL/GenBank/DDBJ databases">
        <title>Draft sequence of the Babesia gibsoni genome.</title>
        <authorList>
            <person name="Yamagishi J.Y."/>
            <person name="Xuan X.X."/>
        </authorList>
    </citation>
    <scope>NUCLEOTIDE SEQUENCE</scope>
    <source>
        <strain evidence="2">Azabu</strain>
    </source>
</reference>
<sequence>MSSSLTLCTTSLILIPLLLSLEYSWGINSTLPEYLDGNKRVTPVVVDLANLKSDKDYHCHSSNFGIAARTIIVPMPGHKITGVHFNGIPLHKYNASKRNVVEYLETCWTDEDAMVTLSIEGLHFKFGKVGDQFVPLTTKEFLYRLERMWSPYTLDVSQTESSDEVSVSKTPLFDTMVYDIRSSYGTRVEKLTDDRITIWADKGGSEFIKSTRVSHGSAGKLIAISVETSQDTKTIHFVGNGSGYFTISPQDYYKHLAGGNAALGELLQQRSTEVS</sequence>
<proteinExistence type="predicted"/>
<name>A0AAD8PDU7_BABGI</name>
<keyword evidence="3" id="KW-1185">Reference proteome</keyword>
<protein>
    <submittedName>
        <fullName evidence="2">Uncharacterized protein</fullName>
    </submittedName>
</protein>
<evidence type="ECO:0000313" key="2">
    <source>
        <dbReference type="EMBL" id="KAK1443329.1"/>
    </source>
</evidence>
<comment type="caution">
    <text evidence="2">The sequence shown here is derived from an EMBL/GenBank/DDBJ whole genome shotgun (WGS) entry which is preliminary data.</text>
</comment>
<feature type="signal peptide" evidence="1">
    <location>
        <begin position="1"/>
        <end position="20"/>
    </location>
</feature>
<gene>
    <name evidence="2" type="ORF">BgAZ_202050</name>
</gene>
<dbReference type="EMBL" id="JAVEPI010000002">
    <property type="protein sequence ID" value="KAK1443329.1"/>
    <property type="molecule type" value="Genomic_DNA"/>
</dbReference>
<evidence type="ECO:0000256" key="1">
    <source>
        <dbReference type="SAM" id="SignalP"/>
    </source>
</evidence>
<organism evidence="2 3">
    <name type="scientific">Babesia gibsoni</name>
    <dbReference type="NCBI Taxonomy" id="33632"/>
    <lineage>
        <taxon>Eukaryota</taxon>
        <taxon>Sar</taxon>
        <taxon>Alveolata</taxon>
        <taxon>Apicomplexa</taxon>
        <taxon>Aconoidasida</taxon>
        <taxon>Piroplasmida</taxon>
        <taxon>Babesiidae</taxon>
        <taxon>Babesia</taxon>
    </lineage>
</organism>
<accession>A0AAD8PDU7</accession>